<comment type="caution">
    <text evidence="1">The sequence shown here is derived from an EMBL/GenBank/DDBJ whole genome shotgun (WGS) entry which is preliminary data.</text>
</comment>
<keyword evidence="2" id="KW-1185">Reference proteome</keyword>
<accession>A0A0V0Q9I4</accession>
<dbReference type="EMBL" id="LDAU01000225">
    <property type="protein sequence ID" value="KRW98893.1"/>
    <property type="molecule type" value="Genomic_DNA"/>
</dbReference>
<proteinExistence type="predicted"/>
<organism evidence="1 2">
    <name type="scientific">Pseudocohnilembus persalinus</name>
    <name type="common">Ciliate</name>
    <dbReference type="NCBI Taxonomy" id="266149"/>
    <lineage>
        <taxon>Eukaryota</taxon>
        <taxon>Sar</taxon>
        <taxon>Alveolata</taxon>
        <taxon>Ciliophora</taxon>
        <taxon>Intramacronucleata</taxon>
        <taxon>Oligohymenophorea</taxon>
        <taxon>Scuticociliatia</taxon>
        <taxon>Philasterida</taxon>
        <taxon>Pseudocohnilembidae</taxon>
        <taxon>Pseudocohnilembus</taxon>
    </lineage>
</organism>
<dbReference type="SUPFAM" id="SSF48371">
    <property type="entry name" value="ARM repeat"/>
    <property type="match status" value="1"/>
</dbReference>
<dbReference type="AlphaFoldDB" id="A0A0V0Q9I4"/>
<sequence>MFKITNNQQFMTTIILKKLFSINRPSYEAIPALQDKAFLALFCLDYPGFYALLDIANKDFQNVPDFILNKLAQTEEIQLSVIIPSLLNDINTGEPKKKVQSLAAMNRMFSLVYKAGGLPLLIQLLQEGSIDRQLIVSTIRACGDVGEQALIKLK</sequence>
<reference evidence="1 2" key="1">
    <citation type="journal article" date="2015" name="Sci. Rep.">
        <title>Genome of the facultative scuticociliatosis pathogen Pseudocohnilembus persalinus provides insight into its virulence through horizontal gene transfer.</title>
        <authorList>
            <person name="Xiong J."/>
            <person name="Wang G."/>
            <person name="Cheng J."/>
            <person name="Tian M."/>
            <person name="Pan X."/>
            <person name="Warren A."/>
            <person name="Jiang C."/>
            <person name="Yuan D."/>
            <person name="Miao W."/>
        </authorList>
    </citation>
    <scope>NUCLEOTIDE SEQUENCE [LARGE SCALE GENOMIC DNA]</scope>
    <source>
        <strain evidence="1">36N120E</strain>
    </source>
</reference>
<evidence type="ECO:0000313" key="1">
    <source>
        <dbReference type="EMBL" id="KRW98893.1"/>
    </source>
</evidence>
<name>A0A0V0Q9I4_PSEPJ</name>
<dbReference type="InterPro" id="IPR016024">
    <property type="entry name" value="ARM-type_fold"/>
</dbReference>
<dbReference type="Proteomes" id="UP000054937">
    <property type="component" value="Unassembled WGS sequence"/>
</dbReference>
<evidence type="ECO:0000313" key="2">
    <source>
        <dbReference type="Proteomes" id="UP000054937"/>
    </source>
</evidence>
<gene>
    <name evidence="1" type="ORF">PPERSA_09418</name>
</gene>
<dbReference type="InParanoid" id="A0A0V0Q9I4"/>
<protein>
    <submittedName>
        <fullName evidence="1">Armadillo-type fold</fullName>
    </submittedName>
</protein>